<dbReference type="AlphaFoldDB" id="A0A8T2R0G5"/>
<evidence type="ECO:0000313" key="3">
    <source>
        <dbReference type="Proteomes" id="UP000825935"/>
    </source>
</evidence>
<feature type="region of interest" description="Disordered" evidence="1">
    <location>
        <begin position="65"/>
        <end position="97"/>
    </location>
</feature>
<dbReference type="OrthoDB" id="4115at2759"/>
<sequence length="353" mass="38768">MAAAAGHVTFLTLDCRTAKVYKEQQQQQPCSSPFCLTQRTTGFSPAIFLRSRRSSLRRLISACASSDGNSVGPPGNGSPSPGSGPSSPGNGSSTVSKSRRDMLLEYVKTVQPEFMDLFVKRAPEQVVEAMRQTVTNMLGTLPPQFFAVTVSTVAENLAQLMYSVMMTGYMFRNAQFRLDLQRSVGALPGAVSVKSDPNYAPGVQKKVSGEVIRWHNETGPESMDANQYVELLENEICELQQQLEQSKKLANGGNELLNYLKTLEPQNLQELTTSAGEDALEAMNAFIQRLVGINDPAQLKKAITQTTTADLAKLLYWLMVVGYSIRNIEVRYDMEKMLGMPVKLAELPPGEDI</sequence>
<name>A0A8T2R0G5_CERRI</name>
<evidence type="ECO:0000313" key="2">
    <source>
        <dbReference type="EMBL" id="KAH7289324.1"/>
    </source>
</evidence>
<proteinExistence type="predicted"/>
<dbReference type="Proteomes" id="UP000825935">
    <property type="component" value="Chromosome 31"/>
</dbReference>
<organism evidence="2 3">
    <name type="scientific">Ceratopteris richardii</name>
    <name type="common">Triangle waterfern</name>
    <dbReference type="NCBI Taxonomy" id="49495"/>
    <lineage>
        <taxon>Eukaryota</taxon>
        <taxon>Viridiplantae</taxon>
        <taxon>Streptophyta</taxon>
        <taxon>Embryophyta</taxon>
        <taxon>Tracheophyta</taxon>
        <taxon>Polypodiopsida</taxon>
        <taxon>Polypodiidae</taxon>
        <taxon>Polypodiales</taxon>
        <taxon>Pteridineae</taxon>
        <taxon>Pteridaceae</taxon>
        <taxon>Parkerioideae</taxon>
        <taxon>Ceratopteris</taxon>
    </lineage>
</organism>
<reference evidence="2" key="1">
    <citation type="submission" date="2021-08" db="EMBL/GenBank/DDBJ databases">
        <title>WGS assembly of Ceratopteris richardii.</title>
        <authorList>
            <person name="Marchant D.B."/>
            <person name="Chen G."/>
            <person name="Jenkins J."/>
            <person name="Shu S."/>
            <person name="Leebens-Mack J."/>
            <person name="Grimwood J."/>
            <person name="Schmutz J."/>
            <person name="Soltis P."/>
            <person name="Soltis D."/>
            <person name="Chen Z.-H."/>
        </authorList>
    </citation>
    <scope>NUCLEOTIDE SEQUENCE</scope>
    <source>
        <strain evidence="2">Whitten #5841</strain>
        <tissue evidence="2">Leaf</tissue>
    </source>
</reference>
<dbReference type="EMBL" id="CM035436">
    <property type="protein sequence ID" value="KAH7289324.1"/>
    <property type="molecule type" value="Genomic_DNA"/>
</dbReference>
<protein>
    <submittedName>
        <fullName evidence="2">Uncharacterized protein</fullName>
    </submittedName>
</protein>
<comment type="caution">
    <text evidence="2">The sequence shown here is derived from an EMBL/GenBank/DDBJ whole genome shotgun (WGS) entry which is preliminary data.</text>
</comment>
<dbReference type="PANTHER" id="PTHR33598">
    <property type="entry name" value="OS02G0833400 PROTEIN"/>
    <property type="match status" value="1"/>
</dbReference>
<evidence type="ECO:0000256" key="1">
    <source>
        <dbReference type="SAM" id="MobiDB-lite"/>
    </source>
</evidence>
<dbReference type="InterPro" id="IPR008479">
    <property type="entry name" value="DUF760"/>
</dbReference>
<accession>A0A8T2R0G5</accession>
<gene>
    <name evidence="2" type="ORF">KP509_31G070200</name>
</gene>
<dbReference type="PANTHER" id="PTHR33598:SF4">
    <property type="entry name" value="OS02G0833400 PROTEIN"/>
    <property type="match status" value="1"/>
</dbReference>
<dbReference type="Pfam" id="PF05542">
    <property type="entry name" value="DUF760"/>
    <property type="match status" value="2"/>
</dbReference>
<keyword evidence="3" id="KW-1185">Reference proteome</keyword>
<dbReference type="OMA" id="PAQMKTS"/>
<feature type="compositionally biased region" description="Low complexity" evidence="1">
    <location>
        <begin position="65"/>
        <end position="93"/>
    </location>
</feature>